<evidence type="ECO:0000313" key="2">
    <source>
        <dbReference type="Proteomes" id="UP000054721"/>
    </source>
</evidence>
<protein>
    <submittedName>
        <fullName evidence="1">Uncharacterized protein</fullName>
    </submittedName>
</protein>
<proteinExistence type="predicted"/>
<comment type="caution">
    <text evidence="1">The sequence shown here is derived from an EMBL/GenBank/DDBJ whole genome shotgun (WGS) entry which is preliminary data.</text>
</comment>
<dbReference type="OrthoDB" id="10460819at2759"/>
<name>A0A0V1KTW0_9BILA</name>
<evidence type="ECO:0000313" key="1">
    <source>
        <dbReference type="EMBL" id="KRZ50811.1"/>
    </source>
</evidence>
<dbReference type="AlphaFoldDB" id="A0A0V1KTW0"/>
<organism evidence="1 2">
    <name type="scientific">Trichinella nativa</name>
    <dbReference type="NCBI Taxonomy" id="6335"/>
    <lineage>
        <taxon>Eukaryota</taxon>
        <taxon>Metazoa</taxon>
        <taxon>Ecdysozoa</taxon>
        <taxon>Nematoda</taxon>
        <taxon>Enoplea</taxon>
        <taxon>Dorylaimia</taxon>
        <taxon>Trichinellida</taxon>
        <taxon>Trichinellidae</taxon>
        <taxon>Trichinella</taxon>
    </lineage>
</organism>
<keyword evidence="2" id="KW-1185">Reference proteome</keyword>
<reference evidence="1 2" key="1">
    <citation type="submission" date="2015-05" db="EMBL/GenBank/DDBJ databases">
        <title>Evolution of Trichinella species and genotypes.</title>
        <authorList>
            <person name="Korhonen P.K."/>
            <person name="Edoardo P."/>
            <person name="Giuseppe L.R."/>
            <person name="Gasser R.B."/>
        </authorList>
    </citation>
    <scope>NUCLEOTIDE SEQUENCE [LARGE SCALE GENOMIC DNA]</scope>
    <source>
        <strain evidence="1">ISS10</strain>
    </source>
</reference>
<gene>
    <name evidence="1" type="ORF">T02_5877</name>
</gene>
<dbReference type="Proteomes" id="UP000054721">
    <property type="component" value="Unassembled WGS sequence"/>
</dbReference>
<sequence>MALPAHHDAMKAADDRSRCIKHRDLITLGRRFLSNANLRLGWSSSVRRVTLCKCDGKHCRWHSATLCYSNAYKCSLLKGGLITYCIALFGHFDASLQQLRCDCSTKNMKKPRTSVTKCMTLRLLYTSSLTGLLTVFLNGN</sequence>
<dbReference type="EMBL" id="JYDW01000249">
    <property type="protein sequence ID" value="KRZ50811.1"/>
    <property type="molecule type" value="Genomic_DNA"/>
</dbReference>
<accession>A0A0V1KTW0</accession>